<dbReference type="Gene3D" id="3.90.1720.10">
    <property type="entry name" value="endopeptidase domain like (from Nostoc punctiforme)"/>
    <property type="match status" value="1"/>
</dbReference>
<keyword evidence="2" id="KW-1185">Reference proteome</keyword>
<sequence length="109" mass="11811">MAGGSVLFHEVAEMLRGGIKTVDMRISPSPMRRGLIAFADARTTPRDVTNACESVYEFNKDDCNKFAKAVAAQFSVPLTGNADAIVDQITGIGWSLTVSRQKCWPTQAC</sequence>
<name>A0ABP3U595_9GAMM</name>
<dbReference type="EMBL" id="BAAAEU010000032">
    <property type="protein sequence ID" value="GAA0724721.1"/>
    <property type="molecule type" value="Genomic_DNA"/>
</dbReference>
<protein>
    <submittedName>
        <fullName evidence="1">Uncharacterized protein</fullName>
    </submittedName>
</protein>
<organism evidence="1 2">
    <name type="scientific">Dokdonella soli</name>
    <dbReference type="NCBI Taxonomy" id="529810"/>
    <lineage>
        <taxon>Bacteria</taxon>
        <taxon>Pseudomonadati</taxon>
        <taxon>Pseudomonadota</taxon>
        <taxon>Gammaproteobacteria</taxon>
        <taxon>Lysobacterales</taxon>
        <taxon>Rhodanobacteraceae</taxon>
        <taxon>Dokdonella</taxon>
    </lineage>
</organism>
<proteinExistence type="predicted"/>
<evidence type="ECO:0000313" key="1">
    <source>
        <dbReference type="EMBL" id="GAA0724721.1"/>
    </source>
</evidence>
<reference evidence="2" key="1">
    <citation type="journal article" date="2019" name="Int. J. Syst. Evol. Microbiol.">
        <title>The Global Catalogue of Microorganisms (GCM) 10K type strain sequencing project: providing services to taxonomists for standard genome sequencing and annotation.</title>
        <authorList>
            <consortium name="The Broad Institute Genomics Platform"/>
            <consortium name="The Broad Institute Genome Sequencing Center for Infectious Disease"/>
            <person name="Wu L."/>
            <person name="Ma J."/>
        </authorList>
    </citation>
    <scope>NUCLEOTIDE SEQUENCE [LARGE SCALE GENOMIC DNA]</scope>
    <source>
        <strain evidence="2">JCM 15421</strain>
    </source>
</reference>
<comment type="caution">
    <text evidence="1">The sequence shown here is derived from an EMBL/GenBank/DDBJ whole genome shotgun (WGS) entry which is preliminary data.</text>
</comment>
<dbReference type="Proteomes" id="UP001501523">
    <property type="component" value="Unassembled WGS sequence"/>
</dbReference>
<evidence type="ECO:0000313" key="2">
    <source>
        <dbReference type="Proteomes" id="UP001501523"/>
    </source>
</evidence>
<gene>
    <name evidence="1" type="ORF">GCM10009105_37580</name>
</gene>
<accession>A0ABP3U595</accession>